<sequence>MNDPGPPQQKDMPQTDFDFFLRWLSPDHGQAGVEYLDIKRQLTKLFVRKGCVDAEDLAAKTLERAAQVYSKSQDYPSAIRLCYGVARNMWREYLDELKKRPVSLEDDCIPAGKHINEDFTEQEDRCLSHCLGKLSDSERKLILEYHQFQGREKIEKRKHLAVQNGGLNSLRIAAHRIRLKLRDCITGCLQRSAYN</sequence>
<keyword evidence="1" id="KW-0804">Transcription</keyword>
<dbReference type="GO" id="GO:0000428">
    <property type="term" value="C:DNA-directed RNA polymerase complex"/>
    <property type="evidence" value="ECO:0007669"/>
    <property type="project" value="UniProtKB-KW"/>
</dbReference>
<evidence type="ECO:0000313" key="2">
    <source>
        <dbReference type="Proteomes" id="UP000540989"/>
    </source>
</evidence>
<keyword evidence="2" id="KW-1185">Reference proteome</keyword>
<comment type="caution">
    <text evidence="1">The sequence shown here is derived from an EMBL/GenBank/DDBJ whole genome shotgun (WGS) entry which is preliminary data.</text>
</comment>
<dbReference type="AlphaFoldDB" id="A0A7W7Z904"/>
<reference evidence="1 2" key="1">
    <citation type="submission" date="2020-08" db="EMBL/GenBank/DDBJ databases">
        <title>Genomic Encyclopedia of Type Strains, Phase IV (KMG-V): Genome sequencing to study the core and pangenomes of soil and plant-associated prokaryotes.</title>
        <authorList>
            <person name="Whitman W."/>
        </authorList>
    </citation>
    <scope>NUCLEOTIDE SEQUENCE [LARGE SCALE GENOMIC DNA]</scope>
    <source>
        <strain evidence="1 2">M8UP14</strain>
    </source>
</reference>
<name>A0A7W7Z904_9BACT</name>
<proteinExistence type="predicted"/>
<evidence type="ECO:0000313" key="1">
    <source>
        <dbReference type="EMBL" id="MBB5055477.1"/>
    </source>
</evidence>
<gene>
    <name evidence="1" type="ORF">HDF16_000146</name>
</gene>
<accession>A0A7W7Z904</accession>
<dbReference type="Proteomes" id="UP000540989">
    <property type="component" value="Unassembled WGS sequence"/>
</dbReference>
<organism evidence="1 2">
    <name type="scientific">Granulicella aggregans</name>
    <dbReference type="NCBI Taxonomy" id="474949"/>
    <lineage>
        <taxon>Bacteria</taxon>
        <taxon>Pseudomonadati</taxon>
        <taxon>Acidobacteriota</taxon>
        <taxon>Terriglobia</taxon>
        <taxon>Terriglobales</taxon>
        <taxon>Acidobacteriaceae</taxon>
        <taxon>Granulicella</taxon>
    </lineage>
</organism>
<keyword evidence="1" id="KW-0240">DNA-directed RNA polymerase</keyword>
<protein>
    <submittedName>
        <fullName evidence="1">DNA-directed RNA polymerase specialized sigma24 family protein</fullName>
    </submittedName>
</protein>
<dbReference type="RefSeq" id="WP_184213195.1">
    <property type="nucleotide sequence ID" value="NZ_JACHIP010000001.1"/>
</dbReference>
<dbReference type="EMBL" id="JACHIP010000001">
    <property type="protein sequence ID" value="MBB5055477.1"/>
    <property type="molecule type" value="Genomic_DNA"/>
</dbReference>